<dbReference type="Proteomes" id="UP001243757">
    <property type="component" value="Unassembled WGS sequence"/>
</dbReference>
<dbReference type="EMBL" id="JASNJD010000024">
    <property type="protein sequence ID" value="MDK3020340.1"/>
    <property type="molecule type" value="Genomic_DNA"/>
</dbReference>
<keyword evidence="2" id="KW-1185">Reference proteome</keyword>
<proteinExistence type="predicted"/>
<evidence type="ECO:0000313" key="2">
    <source>
        <dbReference type="Proteomes" id="UP001243757"/>
    </source>
</evidence>
<reference evidence="1 2" key="1">
    <citation type="submission" date="2023-05" db="EMBL/GenBank/DDBJ databases">
        <title>Pseudodonghicola sp. nov.</title>
        <authorList>
            <person name="Huang J."/>
        </authorList>
    </citation>
    <scope>NUCLEOTIDE SEQUENCE [LARGE SCALE GENOMIC DNA]</scope>
    <source>
        <strain evidence="1 2">IC7</strain>
    </source>
</reference>
<organism evidence="1 2">
    <name type="scientific">Pseudodonghicola flavimaris</name>
    <dbReference type="NCBI Taxonomy" id="3050036"/>
    <lineage>
        <taxon>Bacteria</taxon>
        <taxon>Pseudomonadati</taxon>
        <taxon>Pseudomonadota</taxon>
        <taxon>Alphaproteobacteria</taxon>
        <taxon>Rhodobacterales</taxon>
        <taxon>Paracoccaceae</taxon>
        <taxon>Pseudodonghicola</taxon>
    </lineage>
</organism>
<dbReference type="RefSeq" id="WP_284483027.1">
    <property type="nucleotide sequence ID" value="NZ_JASNJD010000024.1"/>
</dbReference>
<gene>
    <name evidence="1" type="ORF">QO033_21865</name>
</gene>
<evidence type="ECO:0000313" key="1">
    <source>
        <dbReference type="EMBL" id="MDK3020340.1"/>
    </source>
</evidence>
<protein>
    <submittedName>
        <fullName evidence="1">Uncharacterized protein</fullName>
    </submittedName>
</protein>
<sequence length="68" mass="7518">MSDLPPTTDPIPWSGLSAERQLQLREAYGRDPACQTGTCSLDDKIARFADWLAARGIRFGAEDLPGRR</sequence>
<comment type="caution">
    <text evidence="1">The sequence shown here is derived from an EMBL/GenBank/DDBJ whole genome shotgun (WGS) entry which is preliminary data.</text>
</comment>
<accession>A0ABT7F6V0</accession>
<name>A0ABT7F6V0_9RHOB</name>